<protein>
    <submittedName>
        <fullName evidence="2">Uncharacterized protein</fullName>
    </submittedName>
</protein>
<dbReference type="AlphaFoldDB" id="A0A9P4JH35"/>
<comment type="caution">
    <text evidence="2">The sequence shown here is derived from an EMBL/GenBank/DDBJ whole genome shotgun (WGS) entry which is preliminary data.</text>
</comment>
<feature type="region of interest" description="Disordered" evidence="1">
    <location>
        <begin position="407"/>
        <end position="447"/>
    </location>
</feature>
<feature type="compositionally biased region" description="Polar residues" evidence="1">
    <location>
        <begin position="68"/>
        <end position="78"/>
    </location>
</feature>
<feature type="region of interest" description="Disordered" evidence="1">
    <location>
        <begin position="792"/>
        <end position="914"/>
    </location>
</feature>
<sequence length="914" mass="101697">MKMNWTGGRLQRVSKNANKGDPHRQKQHFAKIRTQLQNGTPAHTVPFRPDFLQEGRLMQDGEFEKFASRSSHSRTLSKTLHRRQDGEKSHVRTERHINSEIAPHCLTKDSIEEPTLPSVPRTTASNQKLVRSTGQQASPPFGKPHDLPSPIKDPVPDKVNIGCFNTDPDSDPYSRKTAKKVKRKFAGTAWSTADDVLEERKRWLLKRPDWVGLAPSRPVKMHFPLRGDKDRIGKRRRVDRRERRVEQRHGGNKETMRPPSPFHYIRVKYAGLCMMSGALLNDAEDISVRIGTEALTQTNHTVDMRSQQARGGGRSLTQQSESSDPLLLGHLSKQLQPPHSESHIEAGVRDVVRKQPPHSITNQHISPHKSGAKPPNRSNQFFPCEVTPNLRMRDSGMASSREAIAGFQNQNPLPPPSPGSSFHPPQDAVDPSHAFRPISRDPSGCSACSTKGLHLHNALQCNHSTPLSKPRNSIPKSNEPPSSSAFESWKSSGGGGRDTGNLARDVIPGSSSKMVNEPLGRAEIIDDEDADAPWRAFLAIPGDDREASRSNSTSSCWHMPMKTGLTHPSRVLGTDRFDEPYGLNPVRRFSQQATVGMDTTQYSCTSSVLGMESTLSADGRLKPFADRGTNIHNKLSPERLLHRPGRYLGFEPKHKLEGKTVESEELWKQFVFGDGFFAWDLETAYRECMEVEENNDDGHYYHSSTPAQHVLPRVGKFPSSLAVAHGAASPASSTRLSITTPSKVASYSNYERISDDVQDARYRKRDVSPGVTSMRGNISRCFRSSASTLGIRSLSPFNGDGNDQKDNEGNEESDGLTTREKRHTGQDLVTTHASPNKLSSFTNSDVYAKQTDSPFATPSMFRKRQPLDGQQEEATTKRPSALEWFFKGTELPKPDPQFFTPSSPSQRSIAGDRQ</sequence>
<accession>A0A9P4JH35</accession>
<name>A0A9P4JH35_9PLEO</name>
<feature type="compositionally biased region" description="Polar residues" evidence="1">
    <location>
        <begin position="827"/>
        <end position="856"/>
    </location>
</feature>
<feature type="region of interest" description="Disordered" evidence="1">
    <location>
        <begin position="65"/>
        <end position="149"/>
    </location>
</feature>
<feature type="compositionally biased region" description="Basic and acidic residues" evidence="1">
    <location>
        <begin position="82"/>
        <end position="98"/>
    </location>
</feature>
<evidence type="ECO:0000256" key="1">
    <source>
        <dbReference type="SAM" id="MobiDB-lite"/>
    </source>
</evidence>
<feature type="region of interest" description="Disordered" evidence="1">
    <location>
        <begin position="463"/>
        <end position="514"/>
    </location>
</feature>
<dbReference type="EMBL" id="ML994400">
    <property type="protein sequence ID" value="KAF2196393.1"/>
    <property type="molecule type" value="Genomic_DNA"/>
</dbReference>
<dbReference type="OrthoDB" id="5426563at2759"/>
<feature type="compositionally biased region" description="Polar residues" evidence="1">
    <location>
        <begin position="463"/>
        <end position="491"/>
    </location>
</feature>
<feature type="region of interest" description="Disordered" evidence="1">
    <location>
        <begin position="358"/>
        <end position="383"/>
    </location>
</feature>
<keyword evidence="3" id="KW-1185">Reference proteome</keyword>
<evidence type="ECO:0000313" key="3">
    <source>
        <dbReference type="Proteomes" id="UP000799536"/>
    </source>
</evidence>
<gene>
    <name evidence="2" type="ORF">GQ43DRAFT_436050</name>
</gene>
<reference evidence="2" key="1">
    <citation type="journal article" date="2020" name="Stud. Mycol.">
        <title>101 Dothideomycetes genomes: a test case for predicting lifestyles and emergence of pathogens.</title>
        <authorList>
            <person name="Haridas S."/>
            <person name="Albert R."/>
            <person name="Binder M."/>
            <person name="Bloem J."/>
            <person name="Labutti K."/>
            <person name="Salamov A."/>
            <person name="Andreopoulos B."/>
            <person name="Baker S."/>
            <person name="Barry K."/>
            <person name="Bills G."/>
            <person name="Bluhm B."/>
            <person name="Cannon C."/>
            <person name="Castanera R."/>
            <person name="Culley D."/>
            <person name="Daum C."/>
            <person name="Ezra D."/>
            <person name="Gonzalez J."/>
            <person name="Henrissat B."/>
            <person name="Kuo A."/>
            <person name="Liang C."/>
            <person name="Lipzen A."/>
            <person name="Lutzoni F."/>
            <person name="Magnuson J."/>
            <person name="Mondo S."/>
            <person name="Nolan M."/>
            <person name="Ohm R."/>
            <person name="Pangilinan J."/>
            <person name="Park H.-J."/>
            <person name="Ramirez L."/>
            <person name="Alfaro M."/>
            <person name="Sun H."/>
            <person name="Tritt A."/>
            <person name="Yoshinaga Y."/>
            <person name="Zwiers L.-H."/>
            <person name="Turgeon B."/>
            <person name="Goodwin S."/>
            <person name="Spatafora J."/>
            <person name="Crous P."/>
            <person name="Grigoriev I."/>
        </authorList>
    </citation>
    <scope>NUCLEOTIDE SEQUENCE</scope>
    <source>
        <strain evidence="2">ATCC 74209</strain>
    </source>
</reference>
<feature type="region of interest" description="Disordered" evidence="1">
    <location>
        <begin position="1"/>
        <end position="27"/>
    </location>
</feature>
<dbReference type="Proteomes" id="UP000799536">
    <property type="component" value="Unassembled WGS sequence"/>
</dbReference>
<proteinExistence type="predicted"/>
<feature type="region of interest" description="Disordered" evidence="1">
    <location>
        <begin position="299"/>
        <end position="323"/>
    </location>
</feature>
<organism evidence="2 3">
    <name type="scientific">Delitschia confertaspora ATCC 74209</name>
    <dbReference type="NCBI Taxonomy" id="1513339"/>
    <lineage>
        <taxon>Eukaryota</taxon>
        <taxon>Fungi</taxon>
        <taxon>Dikarya</taxon>
        <taxon>Ascomycota</taxon>
        <taxon>Pezizomycotina</taxon>
        <taxon>Dothideomycetes</taxon>
        <taxon>Pleosporomycetidae</taxon>
        <taxon>Pleosporales</taxon>
        <taxon>Delitschiaceae</taxon>
        <taxon>Delitschia</taxon>
    </lineage>
</organism>
<evidence type="ECO:0000313" key="2">
    <source>
        <dbReference type="EMBL" id="KAF2196393.1"/>
    </source>
</evidence>
<feature type="compositionally biased region" description="Basic and acidic residues" evidence="1">
    <location>
        <begin position="239"/>
        <end position="256"/>
    </location>
</feature>
<feature type="compositionally biased region" description="Polar residues" evidence="1">
    <location>
        <begin position="120"/>
        <end position="138"/>
    </location>
</feature>
<feature type="region of interest" description="Disordered" evidence="1">
    <location>
        <begin position="234"/>
        <end position="259"/>
    </location>
</feature>
<feature type="compositionally biased region" description="Polar residues" evidence="1">
    <location>
        <begin position="899"/>
        <end position="908"/>
    </location>
</feature>